<evidence type="ECO:0000259" key="2">
    <source>
        <dbReference type="SMART" id="SM00278"/>
    </source>
</evidence>
<evidence type="ECO:0000256" key="1">
    <source>
        <dbReference type="SAM" id="Phobius"/>
    </source>
</evidence>
<dbReference type="SMART" id="SM00278">
    <property type="entry name" value="HhH1"/>
    <property type="match status" value="2"/>
</dbReference>
<keyword evidence="1" id="KW-0472">Membrane</keyword>
<comment type="caution">
    <text evidence="3">The sequence shown here is derived from an EMBL/GenBank/DDBJ whole genome shotgun (WGS) entry which is preliminary data.</text>
</comment>
<sequence>MERLEEIWLNYRKQIIIAVVILVGIVIVGGKFYQPQPNKIDDPFTTTNKKSSSTQKESPVRGKKAVCVDIKGAVTHPGVYRLPGGSRVNEALAAAGRETSDADMNQVNLAKQLVDAQVIYIPRKGEQVPPTLAGGMATAAPVNNGGNSASQEITNLNTATKEQLCKITGIGDKKADLILQYRQEHGNFNSVDDLKNINGFGEKTVAKLKPMLAV</sequence>
<evidence type="ECO:0000313" key="4">
    <source>
        <dbReference type="Proteomes" id="UP000616837"/>
    </source>
</evidence>
<dbReference type="InterPro" id="IPR003583">
    <property type="entry name" value="Hlx-hairpin-Hlx_DNA-bd_motif"/>
</dbReference>
<dbReference type="PANTHER" id="PTHR21180:SF32">
    <property type="entry name" value="ENDONUCLEASE_EXONUCLEASE_PHOSPHATASE FAMILY DOMAIN-CONTAINING PROTEIN 1"/>
    <property type="match status" value="1"/>
</dbReference>
<dbReference type="InterPro" id="IPR051675">
    <property type="entry name" value="Endo/Exo/Phosphatase_dom_1"/>
</dbReference>
<proteinExistence type="predicted"/>
<name>A0ABR8PAN0_9LACO</name>
<dbReference type="Proteomes" id="UP000616837">
    <property type="component" value="Unassembled WGS sequence"/>
</dbReference>
<dbReference type="EMBL" id="JACSQW010000002">
    <property type="protein sequence ID" value="MBD7894325.1"/>
    <property type="molecule type" value="Genomic_DNA"/>
</dbReference>
<dbReference type="RefSeq" id="WP_191683725.1">
    <property type="nucleotide sequence ID" value="NZ_JACSQW010000002.1"/>
</dbReference>
<keyword evidence="4" id="KW-1185">Reference proteome</keyword>
<feature type="domain" description="Helix-hairpin-helix DNA-binding motif class 1" evidence="2">
    <location>
        <begin position="192"/>
        <end position="211"/>
    </location>
</feature>
<dbReference type="PANTHER" id="PTHR21180">
    <property type="entry name" value="ENDONUCLEASE/EXONUCLEASE/PHOSPHATASE FAMILY DOMAIN-CONTAINING PROTEIN 1"/>
    <property type="match status" value="1"/>
</dbReference>
<dbReference type="InterPro" id="IPR019554">
    <property type="entry name" value="Soluble_ligand-bd"/>
</dbReference>
<gene>
    <name evidence="3" type="ORF">H9564_01030</name>
</gene>
<evidence type="ECO:0000313" key="3">
    <source>
        <dbReference type="EMBL" id="MBD7894325.1"/>
    </source>
</evidence>
<dbReference type="InterPro" id="IPR004509">
    <property type="entry name" value="Competence_ComEA_HhH"/>
</dbReference>
<dbReference type="Pfam" id="PF12836">
    <property type="entry name" value="HHH_3"/>
    <property type="match status" value="1"/>
</dbReference>
<accession>A0ABR8PAN0</accession>
<dbReference type="Gene3D" id="1.10.150.280">
    <property type="entry name" value="AF1531-like domain"/>
    <property type="match status" value="1"/>
</dbReference>
<reference evidence="3 4" key="1">
    <citation type="submission" date="2020-08" db="EMBL/GenBank/DDBJ databases">
        <title>A Genomic Blueprint of the Chicken Gut Microbiome.</title>
        <authorList>
            <person name="Gilroy R."/>
            <person name="Ravi A."/>
            <person name="Getino M."/>
            <person name="Pursley I."/>
            <person name="Horton D.L."/>
            <person name="Alikhan N.-F."/>
            <person name="Baker D."/>
            <person name="Gharbi K."/>
            <person name="Hall N."/>
            <person name="Watson M."/>
            <person name="Adriaenssens E.M."/>
            <person name="Foster-Nyarko E."/>
            <person name="Jarju S."/>
            <person name="Secka A."/>
            <person name="Antonio M."/>
            <person name="Oren A."/>
            <person name="Chaudhuri R."/>
            <person name="La Ragione R.M."/>
            <person name="Hildebrand F."/>
            <person name="Pallen M.J."/>
        </authorList>
    </citation>
    <scope>NUCLEOTIDE SEQUENCE [LARGE SCALE GENOMIC DNA]</scope>
    <source>
        <strain evidence="3 4">Sa3CUN2</strain>
    </source>
</reference>
<keyword evidence="1" id="KW-0812">Transmembrane</keyword>
<feature type="domain" description="Helix-hairpin-helix DNA-binding motif class 1" evidence="2">
    <location>
        <begin position="162"/>
        <end position="181"/>
    </location>
</feature>
<organism evidence="3 4">
    <name type="scientific">Limosilactobacillus avistercoris</name>
    <dbReference type="NCBI Taxonomy" id="2762243"/>
    <lineage>
        <taxon>Bacteria</taxon>
        <taxon>Bacillati</taxon>
        <taxon>Bacillota</taxon>
        <taxon>Bacilli</taxon>
        <taxon>Lactobacillales</taxon>
        <taxon>Lactobacillaceae</taxon>
        <taxon>Limosilactobacillus</taxon>
    </lineage>
</organism>
<dbReference type="InterPro" id="IPR010994">
    <property type="entry name" value="RuvA_2-like"/>
</dbReference>
<protein>
    <submittedName>
        <fullName evidence="3">Helix-hairpin-helix domain-containing protein</fullName>
    </submittedName>
</protein>
<dbReference type="Pfam" id="PF10531">
    <property type="entry name" value="SLBB"/>
    <property type="match status" value="1"/>
</dbReference>
<keyword evidence="1" id="KW-1133">Transmembrane helix</keyword>
<dbReference type="SUPFAM" id="SSF47781">
    <property type="entry name" value="RuvA domain 2-like"/>
    <property type="match status" value="1"/>
</dbReference>
<feature type="transmembrane region" description="Helical" evidence="1">
    <location>
        <begin position="15"/>
        <end position="33"/>
    </location>
</feature>
<dbReference type="NCBIfam" id="TIGR00426">
    <property type="entry name" value="competence protein ComEA helix-hairpin-helix repeat region"/>
    <property type="match status" value="1"/>
</dbReference>